<sequence>MQASTSALECLIVTFDDSNAVSNSGLILPITLAERLGLRDLFDSHIDLEDRPGRANVGRKAMAIVASILAGGDCIDDTAILESPNAQVILGQIMPAPSTLGVFLRSFETSDIADVERVAALLLERAWLAGAGPGDEPLTIDVDSTICQVYGNKKEGAGFGYTKVRGYHPHLAAVGKTGDILGIVTREGNANTARGAGEFVTQVINNARAAGATGEITMRFDSGFYSRAVRDAASAGDVRICITTRMSKRLKGIISDIQEDAWTSIPYWLEGGADVAEVKYRAFARDRQDVRLIVGRTKPTPGSQLALFSDYDYHAFITDRQGETLFLEADHRAHAQIELVIKDLKGGSRWNHVPSRYMNANAVWLALVWLAIGAIAHNLARFTARIGAITETVITTPKLRRCYFQIAGHITRSARKVILHLEEHWHYKDKFLEALDRIRKFEIAIT</sequence>
<dbReference type="Pfam" id="PF13701">
    <property type="entry name" value="DDE_Tnp_1_4"/>
    <property type="match status" value="1"/>
</dbReference>
<evidence type="ECO:0000313" key="2">
    <source>
        <dbReference type="EMBL" id="KJF17553.1"/>
    </source>
</evidence>
<organism evidence="2 3">
    <name type="scientific">Acidithrix ferrooxidans</name>
    <dbReference type="NCBI Taxonomy" id="1280514"/>
    <lineage>
        <taxon>Bacteria</taxon>
        <taxon>Bacillati</taxon>
        <taxon>Actinomycetota</taxon>
        <taxon>Acidimicrobiia</taxon>
        <taxon>Acidimicrobiales</taxon>
        <taxon>Acidimicrobiaceae</taxon>
        <taxon>Acidithrix</taxon>
    </lineage>
</organism>
<dbReference type="InterPro" id="IPR047960">
    <property type="entry name" value="Transpos_IS1380"/>
</dbReference>
<comment type="caution">
    <text evidence="2">The sequence shown here is derived from an EMBL/GenBank/DDBJ whole genome shotgun (WGS) entry which is preliminary data.</text>
</comment>
<name>A0A0D8HI05_9ACTN</name>
<dbReference type="EMBL" id="JXYS01000036">
    <property type="protein sequence ID" value="KJF17553.1"/>
    <property type="molecule type" value="Genomic_DNA"/>
</dbReference>
<dbReference type="RefSeq" id="WP_052605327.1">
    <property type="nucleotide sequence ID" value="NZ_JXYS01000036.1"/>
</dbReference>
<feature type="domain" description="Transposase DDE" evidence="1">
    <location>
        <begin position="13"/>
        <end position="441"/>
    </location>
</feature>
<dbReference type="InterPro" id="IPR025668">
    <property type="entry name" value="Tnp_DDE_dom"/>
</dbReference>
<dbReference type="Proteomes" id="UP000032360">
    <property type="component" value="Unassembled WGS sequence"/>
</dbReference>
<evidence type="ECO:0000313" key="3">
    <source>
        <dbReference type="Proteomes" id="UP000032360"/>
    </source>
</evidence>
<gene>
    <name evidence="2" type="ORF">AXFE_16140</name>
</gene>
<accession>A0A0D8HI05</accession>
<dbReference type="AlphaFoldDB" id="A0A0D8HI05"/>
<dbReference type="NCBIfam" id="NF033539">
    <property type="entry name" value="transpos_IS1380"/>
    <property type="match status" value="1"/>
</dbReference>
<keyword evidence="3" id="KW-1185">Reference proteome</keyword>
<protein>
    <submittedName>
        <fullName evidence="2">Transposase DDE domain protein</fullName>
    </submittedName>
</protein>
<evidence type="ECO:0000259" key="1">
    <source>
        <dbReference type="Pfam" id="PF13701"/>
    </source>
</evidence>
<proteinExistence type="predicted"/>
<reference evidence="2 3" key="1">
    <citation type="submission" date="2015-01" db="EMBL/GenBank/DDBJ databases">
        <title>Draft genome of the acidophilic iron oxidizer Acidithrix ferrooxidans strain Py-F3.</title>
        <authorList>
            <person name="Poehlein A."/>
            <person name="Eisen S."/>
            <person name="Schloemann M."/>
            <person name="Johnson B.D."/>
            <person name="Daniel R."/>
            <person name="Muehling M."/>
        </authorList>
    </citation>
    <scope>NUCLEOTIDE SEQUENCE [LARGE SCALE GENOMIC DNA]</scope>
    <source>
        <strain evidence="2 3">Py-F3</strain>
    </source>
</reference>
<dbReference type="OrthoDB" id="3718343at2"/>